<sequence>MTPTIYATYAVILVAVVCRETLGQDALGGTNYLRTSS</sequence>
<dbReference type="HOGENOM" id="CLU_3347678_0_0_4"/>
<dbReference type="Proteomes" id="UP000002429">
    <property type="component" value="Chromosome"/>
</dbReference>
<evidence type="ECO:0000313" key="2">
    <source>
        <dbReference type="Proteomes" id="UP000002429"/>
    </source>
</evidence>
<name>D3DXT9_CUPMC</name>
<organism evidence="1 2">
    <name type="scientific">Cupriavidus metallidurans (strain ATCC 43123 / DSM 2839 / NBRC 102507 / CH34)</name>
    <name type="common">Ralstonia metallidurans</name>
    <dbReference type="NCBI Taxonomy" id="266264"/>
    <lineage>
        <taxon>Bacteria</taxon>
        <taxon>Pseudomonadati</taxon>
        <taxon>Pseudomonadota</taxon>
        <taxon>Betaproteobacteria</taxon>
        <taxon>Burkholderiales</taxon>
        <taxon>Burkholderiaceae</taxon>
        <taxon>Cupriavidus</taxon>
    </lineage>
</organism>
<dbReference type="KEGG" id="rme:Rmet_6501"/>
<reference evidence="2" key="1">
    <citation type="journal article" date="2010" name="PLoS ONE">
        <title>The complete genome sequence of Cupriavidus metallidurans strain CH34, a master survivalist in harsh and anthropogenic environments.</title>
        <authorList>
            <person name="Janssen P.J."/>
            <person name="Van Houdt R."/>
            <person name="Moors H."/>
            <person name="Monsieurs P."/>
            <person name="Morin N."/>
            <person name="Michaux A."/>
            <person name="Benotmane M.A."/>
            <person name="Leys N."/>
            <person name="Vallaeys T."/>
            <person name="Lapidus A."/>
            <person name="Monchy S."/>
            <person name="Medigue C."/>
            <person name="Taghavi S."/>
            <person name="McCorkle S."/>
            <person name="Dunn J."/>
            <person name="van der Lelie D."/>
            <person name="Mergeay M."/>
        </authorList>
    </citation>
    <scope>NUCLEOTIDE SEQUENCE [LARGE SCALE GENOMIC DNA]</scope>
    <source>
        <strain evidence="2">ATCC 43123 / DSM 2839 / NBRC 102507 / CH34</strain>
    </source>
</reference>
<gene>
    <name evidence="1" type="ordered locus">Rmet_6501</name>
</gene>
<dbReference type="EMBL" id="CP000352">
    <property type="protein sequence ID" value="ADC45109.1"/>
    <property type="molecule type" value="Genomic_DNA"/>
</dbReference>
<evidence type="ECO:0000313" key="1">
    <source>
        <dbReference type="EMBL" id="ADC45109.1"/>
    </source>
</evidence>
<keyword evidence="2" id="KW-1185">Reference proteome</keyword>
<protein>
    <submittedName>
        <fullName evidence="1">Uncharacterized protein</fullName>
    </submittedName>
</protein>
<dbReference type="AlphaFoldDB" id="D3DXT9"/>
<accession>D3DXT9</accession>
<dbReference type="STRING" id="266264.Rmet_6501"/>
<proteinExistence type="predicted"/>